<dbReference type="Gene3D" id="3.40.50.1240">
    <property type="entry name" value="Phosphoglycerate mutase-like"/>
    <property type="match status" value="1"/>
</dbReference>
<protein>
    <submittedName>
        <fullName evidence="1">Phosphoglycerate mutase family 2</fullName>
    </submittedName>
</protein>
<dbReference type="AlphaFoldDB" id="A0A1X6WL69"/>
<gene>
    <name evidence="1" type="ORF">FM121_02850</name>
</gene>
<dbReference type="GO" id="GO:0005737">
    <property type="term" value="C:cytoplasm"/>
    <property type="evidence" value="ECO:0007669"/>
    <property type="project" value="TreeGrafter"/>
</dbReference>
<accession>A0A1X6WL69</accession>
<dbReference type="InterPro" id="IPR013078">
    <property type="entry name" value="His_Pase_superF_clade-1"/>
</dbReference>
<dbReference type="PANTHER" id="PTHR48100:SF1">
    <property type="entry name" value="HISTIDINE PHOSPHATASE FAMILY PROTEIN-RELATED"/>
    <property type="match status" value="1"/>
</dbReference>
<keyword evidence="2" id="KW-1185">Reference proteome</keyword>
<dbReference type="Pfam" id="PF00300">
    <property type="entry name" value="His_Phos_1"/>
    <property type="match status" value="1"/>
</dbReference>
<dbReference type="GO" id="GO:0016791">
    <property type="term" value="F:phosphatase activity"/>
    <property type="evidence" value="ECO:0007669"/>
    <property type="project" value="TreeGrafter"/>
</dbReference>
<dbReference type="OrthoDB" id="2185101at2"/>
<dbReference type="PANTHER" id="PTHR48100">
    <property type="entry name" value="BROAD-SPECIFICITY PHOSPHATASE YOR283W-RELATED"/>
    <property type="match status" value="1"/>
</dbReference>
<organism evidence="1 2">
    <name type="scientific">Vagococcus fluvialis bH819</name>
    <dbReference type="NCBI Taxonomy" id="1255619"/>
    <lineage>
        <taxon>Bacteria</taxon>
        <taxon>Bacillati</taxon>
        <taxon>Bacillota</taxon>
        <taxon>Bacilli</taxon>
        <taxon>Lactobacillales</taxon>
        <taxon>Enterococcaceae</taxon>
        <taxon>Vagococcus</taxon>
    </lineage>
</organism>
<reference evidence="2" key="1">
    <citation type="submission" date="2017-02" db="EMBL/GenBank/DDBJ databases">
        <authorList>
            <person name="Dridi B."/>
        </authorList>
    </citation>
    <scope>NUCLEOTIDE SEQUENCE [LARGE SCALE GENOMIC DNA]</scope>
    <source>
        <strain evidence="2">bH819</strain>
    </source>
</reference>
<evidence type="ECO:0000313" key="1">
    <source>
        <dbReference type="EMBL" id="SLM85007.1"/>
    </source>
</evidence>
<dbReference type="EMBL" id="FWFD01000007">
    <property type="protein sequence ID" value="SLM85007.1"/>
    <property type="molecule type" value="Genomic_DNA"/>
</dbReference>
<dbReference type="SUPFAM" id="SSF53254">
    <property type="entry name" value="Phosphoglycerate mutase-like"/>
    <property type="match status" value="1"/>
</dbReference>
<evidence type="ECO:0000313" key="2">
    <source>
        <dbReference type="Proteomes" id="UP000195918"/>
    </source>
</evidence>
<name>A0A1X6WL69_9ENTE</name>
<dbReference type="RefSeq" id="WP_086950648.1">
    <property type="nucleotide sequence ID" value="NZ_FWFD01000007.1"/>
</dbReference>
<dbReference type="Proteomes" id="UP000195918">
    <property type="component" value="Unassembled WGS sequence"/>
</dbReference>
<dbReference type="InterPro" id="IPR029033">
    <property type="entry name" value="His_PPase_superfam"/>
</dbReference>
<dbReference type="InterPro" id="IPR050275">
    <property type="entry name" value="PGM_Phosphatase"/>
</dbReference>
<proteinExistence type="predicted"/>
<dbReference type="SMART" id="SM00855">
    <property type="entry name" value="PGAM"/>
    <property type="match status" value="1"/>
</dbReference>
<dbReference type="CDD" id="cd07067">
    <property type="entry name" value="HP_PGM_like"/>
    <property type="match status" value="1"/>
</dbReference>
<sequence length="184" mass="21552">MRNVYFIRHGLRDTTVQDDMLAPLTEQGRRDVEVLSKKLLKEEITQIYTSPFLRAKETVMPLARRLNLEMNVIEGLKEREVGSWVDDFQAFTKKQWEDKTYKLELGESLDDVSKRSVAIFNQLQKKSSGDFVISGHGTWLAVLFNHLTSGEFGYEEFREMNFPDVYYGEFTEDDQFISLKKYLT</sequence>